<dbReference type="Proteomes" id="UP000053477">
    <property type="component" value="Unassembled WGS sequence"/>
</dbReference>
<keyword evidence="4" id="KW-1185">Reference proteome</keyword>
<dbReference type="OrthoDB" id="10262962at2759"/>
<evidence type="ECO:0000256" key="1">
    <source>
        <dbReference type="ARBA" id="ARBA00005375"/>
    </source>
</evidence>
<reference evidence="3 4" key="1">
    <citation type="submission" date="2015-04" db="EMBL/GenBank/DDBJ databases">
        <title>Complete genome sequence of Schizopora paradoxa KUC8140, a cosmopolitan wood degrader in East Asia.</title>
        <authorList>
            <consortium name="DOE Joint Genome Institute"/>
            <person name="Min B."/>
            <person name="Park H."/>
            <person name="Jang Y."/>
            <person name="Kim J.-J."/>
            <person name="Kim K.H."/>
            <person name="Pangilinan J."/>
            <person name="Lipzen A."/>
            <person name="Riley R."/>
            <person name="Grigoriev I.V."/>
            <person name="Spatafora J.W."/>
            <person name="Choi I.-G."/>
        </authorList>
    </citation>
    <scope>NUCLEOTIDE SEQUENCE [LARGE SCALE GENOMIC DNA]</scope>
    <source>
        <strain evidence="3 4">KUC8140</strain>
    </source>
</reference>
<accession>A0A0H2R678</accession>
<dbReference type="InterPro" id="IPR000560">
    <property type="entry name" value="His_Pase_clade-2"/>
</dbReference>
<evidence type="ECO:0000256" key="2">
    <source>
        <dbReference type="SAM" id="SignalP"/>
    </source>
</evidence>
<protein>
    <submittedName>
        <fullName evidence="3">Phosphoglycerate mutase-like protein</fullName>
    </submittedName>
</protein>
<proteinExistence type="inferred from homology"/>
<name>A0A0H2R678_9AGAM</name>
<keyword evidence="2" id="KW-0732">Signal</keyword>
<dbReference type="CDD" id="cd07061">
    <property type="entry name" value="HP_HAP_like"/>
    <property type="match status" value="1"/>
</dbReference>
<gene>
    <name evidence="3" type="ORF">SCHPADRAFT_1001716</name>
</gene>
<evidence type="ECO:0000313" key="3">
    <source>
        <dbReference type="EMBL" id="KLO07369.1"/>
    </source>
</evidence>
<feature type="chain" id="PRO_5005201709" evidence="2">
    <location>
        <begin position="25"/>
        <end position="441"/>
    </location>
</feature>
<dbReference type="InterPro" id="IPR050645">
    <property type="entry name" value="Histidine_acid_phosphatase"/>
</dbReference>
<feature type="signal peptide" evidence="2">
    <location>
        <begin position="1"/>
        <end position="24"/>
    </location>
</feature>
<sequence>MRWNTLSAVLFAVALEGSVQTTNGQNITLEPGIYNSSTVSPGLPWNIYNYCNAPHVNAGHYSKPTNVSGSKLVYLNAMIRHHKRTPDNLYPTENELNPAAGWDCTNFIQENYGGGTAQVFHETDIPSWHPFLSQIWNGTCDMGQLTAGGLADAVQHGKDFWSIYHDELGFLESVNTKDILMRTSTEDRTQQVAGGLLFGFDKTMATKTFPLHAQPSNIDSIPPDYSCPNADNIRNAYQSVPAWTNHLEENAPLKARLDAMLGTAGLSAWSTWYDHFFDTFTSRTCNDHPLPCNSTGACVSEADADLVHAIGDFDYIWNTAENSTIYNQLTFGVMFQELAMNFRLFQSGGETFKMRFYVAHDGSMIRLASGLGLGKLAPLRWPALGSEMVFEVWRTPRGEDFVRAFHEGTPVPTLNWVSLESFISLLESNVPPNIFAACNDT</sequence>
<dbReference type="EMBL" id="KQ086143">
    <property type="protein sequence ID" value="KLO07369.1"/>
    <property type="molecule type" value="Genomic_DNA"/>
</dbReference>
<organism evidence="3 4">
    <name type="scientific">Schizopora paradoxa</name>
    <dbReference type="NCBI Taxonomy" id="27342"/>
    <lineage>
        <taxon>Eukaryota</taxon>
        <taxon>Fungi</taxon>
        <taxon>Dikarya</taxon>
        <taxon>Basidiomycota</taxon>
        <taxon>Agaricomycotina</taxon>
        <taxon>Agaricomycetes</taxon>
        <taxon>Hymenochaetales</taxon>
        <taxon>Schizoporaceae</taxon>
        <taxon>Schizopora</taxon>
    </lineage>
</organism>
<dbReference type="SUPFAM" id="SSF53254">
    <property type="entry name" value="Phosphoglycerate mutase-like"/>
    <property type="match status" value="1"/>
</dbReference>
<dbReference type="Pfam" id="PF00328">
    <property type="entry name" value="His_Phos_2"/>
    <property type="match status" value="1"/>
</dbReference>
<dbReference type="GO" id="GO:0016791">
    <property type="term" value="F:phosphatase activity"/>
    <property type="evidence" value="ECO:0007669"/>
    <property type="project" value="TreeGrafter"/>
</dbReference>
<dbReference type="PANTHER" id="PTHR11567">
    <property type="entry name" value="ACID PHOSPHATASE-RELATED"/>
    <property type="match status" value="1"/>
</dbReference>
<dbReference type="InterPro" id="IPR029033">
    <property type="entry name" value="His_PPase_superfam"/>
</dbReference>
<dbReference type="AlphaFoldDB" id="A0A0H2R678"/>
<dbReference type="InParanoid" id="A0A0H2R678"/>
<dbReference type="PANTHER" id="PTHR11567:SF195">
    <property type="entry name" value="ACID PHOSPHATASE, PUTATIVE (AFU_ORTHOLOGUE AFUA_3G14570)-RELATED"/>
    <property type="match status" value="1"/>
</dbReference>
<comment type="similarity">
    <text evidence="1">Belongs to the histidine acid phosphatase family.</text>
</comment>
<dbReference type="Gene3D" id="3.40.50.1240">
    <property type="entry name" value="Phosphoglycerate mutase-like"/>
    <property type="match status" value="1"/>
</dbReference>
<evidence type="ECO:0000313" key="4">
    <source>
        <dbReference type="Proteomes" id="UP000053477"/>
    </source>
</evidence>